<reference evidence="2" key="1">
    <citation type="submission" date="2020-02" db="EMBL/GenBank/DDBJ databases">
        <authorList>
            <person name="Meier V. D."/>
        </authorList>
    </citation>
    <scope>NUCLEOTIDE SEQUENCE</scope>
    <source>
        <strain evidence="2">AVDCRST_MAG66</strain>
    </source>
</reference>
<gene>
    <name evidence="2" type="ORF">AVDCRST_MAG66-158</name>
</gene>
<name>A0A6J4N6R2_9PSEU</name>
<feature type="compositionally biased region" description="Gly residues" evidence="1">
    <location>
        <begin position="1"/>
        <end position="11"/>
    </location>
</feature>
<evidence type="ECO:0000313" key="2">
    <source>
        <dbReference type="EMBL" id="CAA9379240.1"/>
    </source>
</evidence>
<proteinExistence type="predicted"/>
<organism evidence="2">
    <name type="scientific">uncultured Pseudonocardia sp</name>
    <dbReference type="NCBI Taxonomy" id="211455"/>
    <lineage>
        <taxon>Bacteria</taxon>
        <taxon>Bacillati</taxon>
        <taxon>Actinomycetota</taxon>
        <taxon>Actinomycetes</taxon>
        <taxon>Pseudonocardiales</taxon>
        <taxon>Pseudonocardiaceae</taxon>
        <taxon>Pseudonocardia</taxon>
        <taxon>environmental samples</taxon>
    </lineage>
</organism>
<sequence>AGPGHAAGGGVRALPRRARARHRHRL</sequence>
<protein>
    <submittedName>
        <fullName evidence="2">Uncharacterized protein</fullName>
    </submittedName>
</protein>
<feature type="region of interest" description="Disordered" evidence="1">
    <location>
        <begin position="1"/>
        <end position="26"/>
    </location>
</feature>
<evidence type="ECO:0000256" key="1">
    <source>
        <dbReference type="SAM" id="MobiDB-lite"/>
    </source>
</evidence>
<feature type="non-terminal residue" evidence="2">
    <location>
        <position position="1"/>
    </location>
</feature>
<dbReference type="AlphaFoldDB" id="A0A6J4N6R2"/>
<accession>A0A6J4N6R2</accession>
<feature type="non-terminal residue" evidence="2">
    <location>
        <position position="26"/>
    </location>
</feature>
<feature type="compositionally biased region" description="Basic residues" evidence="1">
    <location>
        <begin position="14"/>
        <end position="26"/>
    </location>
</feature>
<dbReference type="EMBL" id="CADCUS010000022">
    <property type="protein sequence ID" value="CAA9379240.1"/>
    <property type="molecule type" value="Genomic_DNA"/>
</dbReference>